<comment type="caution">
    <text evidence="2">The sequence shown here is derived from an EMBL/GenBank/DDBJ whole genome shotgun (WGS) entry which is preliminary data.</text>
</comment>
<accession>A0AAD9HL43</accession>
<reference evidence="2" key="1">
    <citation type="submission" date="2021-06" db="EMBL/GenBank/DDBJ databases">
        <title>Comparative genomics, transcriptomics and evolutionary studies reveal genomic signatures of adaptation to plant cell wall in hemibiotrophic fungi.</title>
        <authorList>
            <consortium name="DOE Joint Genome Institute"/>
            <person name="Baroncelli R."/>
            <person name="Diaz J.F."/>
            <person name="Benocci T."/>
            <person name="Peng M."/>
            <person name="Battaglia E."/>
            <person name="Haridas S."/>
            <person name="Andreopoulos W."/>
            <person name="Labutti K."/>
            <person name="Pangilinan J."/>
            <person name="Floch G.L."/>
            <person name="Makela M.R."/>
            <person name="Henrissat B."/>
            <person name="Grigoriev I.V."/>
            <person name="Crouch J.A."/>
            <person name="De Vries R.P."/>
            <person name="Sukno S.A."/>
            <person name="Thon M.R."/>
        </authorList>
    </citation>
    <scope>NUCLEOTIDE SEQUENCE</scope>
    <source>
        <strain evidence="2">MAFF235873</strain>
    </source>
</reference>
<keyword evidence="3" id="KW-1185">Reference proteome</keyword>
<organism evidence="2 3">
    <name type="scientific">Colletotrichum zoysiae</name>
    <dbReference type="NCBI Taxonomy" id="1216348"/>
    <lineage>
        <taxon>Eukaryota</taxon>
        <taxon>Fungi</taxon>
        <taxon>Dikarya</taxon>
        <taxon>Ascomycota</taxon>
        <taxon>Pezizomycotina</taxon>
        <taxon>Sordariomycetes</taxon>
        <taxon>Hypocreomycetidae</taxon>
        <taxon>Glomerellales</taxon>
        <taxon>Glomerellaceae</taxon>
        <taxon>Colletotrichum</taxon>
        <taxon>Colletotrichum graminicola species complex</taxon>
    </lineage>
</organism>
<evidence type="ECO:0000256" key="1">
    <source>
        <dbReference type="SAM" id="MobiDB-lite"/>
    </source>
</evidence>
<dbReference type="EMBL" id="MU842859">
    <property type="protein sequence ID" value="KAK2029809.1"/>
    <property type="molecule type" value="Genomic_DNA"/>
</dbReference>
<sequence>MSAWLAPLLWLARTNEPLSFEPSQSITHTLSLCAGVDNGRDKQDTRTLRIRPLTYLTAVVHPTLSRIDVLPFARNIASQHSLRYSKRNQSQRWTHPASPCRSGIPDTGESRSPSPLFELQYQTPLWSIFVWPGQARPGRWSMADRTLG</sequence>
<name>A0AAD9HL43_9PEZI</name>
<protein>
    <submittedName>
        <fullName evidence="2">Uncharacterized protein</fullName>
    </submittedName>
</protein>
<feature type="region of interest" description="Disordered" evidence="1">
    <location>
        <begin position="87"/>
        <end position="113"/>
    </location>
</feature>
<evidence type="ECO:0000313" key="3">
    <source>
        <dbReference type="Proteomes" id="UP001232148"/>
    </source>
</evidence>
<dbReference type="AlphaFoldDB" id="A0AAD9HL43"/>
<proteinExistence type="predicted"/>
<dbReference type="Proteomes" id="UP001232148">
    <property type="component" value="Unassembled WGS sequence"/>
</dbReference>
<evidence type="ECO:0000313" key="2">
    <source>
        <dbReference type="EMBL" id="KAK2029809.1"/>
    </source>
</evidence>
<gene>
    <name evidence="2" type="ORF">LX32DRAFT_348023</name>
</gene>